<feature type="domain" description="TIR" evidence="2">
    <location>
        <begin position="18"/>
        <end position="185"/>
    </location>
</feature>
<protein>
    <submittedName>
        <fullName evidence="4">TMV resistance protein N-like</fullName>
    </submittedName>
</protein>
<dbReference type="Pfam" id="PF01582">
    <property type="entry name" value="TIR"/>
    <property type="match status" value="1"/>
</dbReference>
<dbReference type="Pfam" id="PF00931">
    <property type="entry name" value="NB-ARC"/>
    <property type="match status" value="1"/>
</dbReference>
<evidence type="ECO:0000313" key="4">
    <source>
        <dbReference type="RefSeq" id="XP_021833875.1"/>
    </source>
</evidence>
<dbReference type="Gene3D" id="3.40.50.10140">
    <property type="entry name" value="Toll/interleukin-1 receptor homology (TIR) domain"/>
    <property type="match status" value="1"/>
</dbReference>
<evidence type="ECO:0000256" key="1">
    <source>
        <dbReference type="ARBA" id="ARBA00023027"/>
    </source>
</evidence>
<name>A0A6P5U3W0_PRUAV</name>
<dbReference type="KEGG" id="pavi:110773662"/>
<dbReference type="Gene3D" id="3.40.50.300">
    <property type="entry name" value="P-loop containing nucleotide triphosphate hydrolases"/>
    <property type="match status" value="1"/>
</dbReference>
<reference evidence="4" key="1">
    <citation type="submission" date="2025-08" db="UniProtKB">
        <authorList>
            <consortium name="RefSeq"/>
        </authorList>
    </citation>
    <scope>IDENTIFICATION</scope>
</reference>
<evidence type="ECO:0000313" key="3">
    <source>
        <dbReference type="Proteomes" id="UP000515124"/>
    </source>
</evidence>
<keyword evidence="1" id="KW-0520">NAD</keyword>
<dbReference type="RefSeq" id="XP_021833875.1">
    <property type="nucleotide sequence ID" value="XM_021978183.1"/>
</dbReference>
<dbReference type="PANTHER" id="PTHR11017">
    <property type="entry name" value="LEUCINE-RICH REPEAT-CONTAINING PROTEIN"/>
    <property type="match status" value="1"/>
</dbReference>
<sequence>MASSSSSSSSSFANPPPQKYDVFISFRGADTRDTFSSHLHTALVRKKIETYMDYRLERGNKIELSLLQAIEESKLSLIVFSKNYASSTWCLDELAHILECEKRNRQIVIPIFYGIDPSQVRKQQESYGDAFAQLEERFEDSTDKLLKWRNALKEAANMSGFDNSNRTGTEADFIEKIADDVLTKLNRTSSSDLKDLDQFYSRKIEEIESLLCLDSPDVCNVGSWVGSLGKSWLTTFGNVLFHRLSGQFEATCFLADVKEVSKRHVGLKDLRNVLLREILNEKDLSINTPFVSPFIQERLSRTKALIVLDDVNDSSQIEYLACSSHLKFGPGSRIIITTRGKSLLKKTLPHDKIYKFGHKDGLISWALKIGVSVRDNGCIIKGICRGGST</sequence>
<dbReference type="GO" id="GO:0007165">
    <property type="term" value="P:signal transduction"/>
    <property type="evidence" value="ECO:0007669"/>
    <property type="project" value="InterPro"/>
</dbReference>
<keyword evidence="3" id="KW-1185">Reference proteome</keyword>
<dbReference type="PANTHER" id="PTHR11017:SF574">
    <property type="entry name" value="ADP-RIBOSYL CYCLASE_CYCLIC ADP-RIBOSE HYDROLASE"/>
    <property type="match status" value="1"/>
</dbReference>
<dbReference type="SUPFAM" id="SSF52540">
    <property type="entry name" value="P-loop containing nucleoside triphosphate hydrolases"/>
    <property type="match status" value="1"/>
</dbReference>
<dbReference type="SUPFAM" id="SSF52200">
    <property type="entry name" value="Toll/Interleukin receptor TIR domain"/>
    <property type="match status" value="1"/>
</dbReference>
<dbReference type="GO" id="GO:0006952">
    <property type="term" value="P:defense response"/>
    <property type="evidence" value="ECO:0007669"/>
    <property type="project" value="InterPro"/>
</dbReference>
<gene>
    <name evidence="4" type="primary">LOC110773662</name>
</gene>
<dbReference type="Proteomes" id="UP000515124">
    <property type="component" value="Unplaced"/>
</dbReference>
<organism evidence="3 4">
    <name type="scientific">Prunus avium</name>
    <name type="common">Cherry</name>
    <name type="synonym">Cerasus avium</name>
    <dbReference type="NCBI Taxonomy" id="42229"/>
    <lineage>
        <taxon>Eukaryota</taxon>
        <taxon>Viridiplantae</taxon>
        <taxon>Streptophyta</taxon>
        <taxon>Embryophyta</taxon>
        <taxon>Tracheophyta</taxon>
        <taxon>Spermatophyta</taxon>
        <taxon>Magnoliopsida</taxon>
        <taxon>eudicotyledons</taxon>
        <taxon>Gunneridae</taxon>
        <taxon>Pentapetalae</taxon>
        <taxon>rosids</taxon>
        <taxon>fabids</taxon>
        <taxon>Rosales</taxon>
        <taxon>Rosaceae</taxon>
        <taxon>Amygdaloideae</taxon>
        <taxon>Amygdaleae</taxon>
        <taxon>Prunus</taxon>
    </lineage>
</organism>
<dbReference type="GeneID" id="110773662"/>
<dbReference type="Gramene" id="Pav_sc0002962.1_g110.1.br:mrna">
    <property type="protein sequence ID" value="Pav_sc0002962.1_g110.1.br:mrna"/>
    <property type="gene ID" value="Pav_sc0002962.1_g110.1.br"/>
</dbReference>
<dbReference type="GO" id="GO:0043531">
    <property type="term" value="F:ADP binding"/>
    <property type="evidence" value="ECO:0007669"/>
    <property type="project" value="InterPro"/>
</dbReference>
<dbReference type="InterPro" id="IPR027417">
    <property type="entry name" value="P-loop_NTPase"/>
</dbReference>
<dbReference type="AlphaFoldDB" id="A0A6P5U3W0"/>
<accession>A0A6P5U3W0</accession>
<dbReference type="PROSITE" id="PS50104">
    <property type="entry name" value="TIR"/>
    <property type="match status" value="1"/>
</dbReference>
<dbReference type="InterPro" id="IPR044974">
    <property type="entry name" value="Disease_R_plants"/>
</dbReference>
<dbReference type="InterPro" id="IPR035897">
    <property type="entry name" value="Toll_tir_struct_dom_sf"/>
</dbReference>
<proteinExistence type="predicted"/>
<dbReference type="FunFam" id="3.40.50.10140:FF:000007">
    <property type="entry name" value="Disease resistance protein (TIR-NBS-LRR class)"/>
    <property type="match status" value="1"/>
</dbReference>
<dbReference type="InterPro" id="IPR000157">
    <property type="entry name" value="TIR_dom"/>
</dbReference>
<evidence type="ECO:0000259" key="2">
    <source>
        <dbReference type="PROSITE" id="PS50104"/>
    </source>
</evidence>
<dbReference type="InterPro" id="IPR002182">
    <property type="entry name" value="NB-ARC"/>
</dbReference>
<dbReference type="SMART" id="SM00255">
    <property type="entry name" value="TIR"/>
    <property type="match status" value="1"/>
</dbReference>